<gene>
    <name evidence="2" type="ORF">HZI73_18905</name>
</gene>
<dbReference type="PANTHER" id="PTHR12147">
    <property type="entry name" value="METALLOPEPTIDASE M28 FAMILY MEMBER"/>
    <property type="match status" value="1"/>
</dbReference>
<dbReference type="PANTHER" id="PTHR12147:SF26">
    <property type="entry name" value="PEPTIDASE M28 DOMAIN-CONTAINING PROTEIN"/>
    <property type="match status" value="1"/>
</dbReference>
<dbReference type="AlphaFoldDB" id="A0A8J8MN05"/>
<dbReference type="GO" id="GO:0006508">
    <property type="term" value="P:proteolysis"/>
    <property type="evidence" value="ECO:0007669"/>
    <property type="project" value="InterPro"/>
</dbReference>
<dbReference type="InterPro" id="IPR045175">
    <property type="entry name" value="M28_fam"/>
</dbReference>
<dbReference type="RefSeq" id="WP_212694927.1">
    <property type="nucleotide sequence ID" value="NZ_CP058649.1"/>
</dbReference>
<dbReference type="KEGG" id="vpy:HZI73_18905"/>
<dbReference type="SUPFAM" id="SSF53187">
    <property type="entry name" value="Zn-dependent exopeptidases"/>
    <property type="match status" value="1"/>
</dbReference>
<dbReference type="Gene3D" id="3.40.630.10">
    <property type="entry name" value="Zn peptidases"/>
    <property type="match status" value="1"/>
</dbReference>
<evidence type="ECO:0000313" key="3">
    <source>
        <dbReference type="Proteomes" id="UP000683246"/>
    </source>
</evidence>
<name>A0A8J8MN05_9FIRM</name>
<accession>A0A8J8MN05</accession>
<dbReference type="Proteomes" id="UP000683246">
    <property type="component" value="Chromosome"/>
</dbReference>
<dbReference type="GO" id="GO:0008235">
    <property type="term" value="F:metalloexopeptidase activity"/>
    <property type="evidence" value="ECO:0007669"/>
    <property type="project" value="InterPro"/>
</dbReference>
<evidence type="ECO:0000259" key="1">
    <source>
        <dbReference type="Pfam" id="PF04389"/>
    </source>
</evidence>
<protein>
    <submittedName>
        <fullName evidence="2">Zn-dependent exopeptidase M28</fullName>
    </submittedName>
</protein>
<dbReference type="Pfam" id="PF04389">
    <property type="entry name" value="Peptidase_M28"/>
    <property type="match status" value="1"/>
</dbReference>
<dbReference type="EMBL" id="CP058649">
    <property type="protein sequence ID" value="QUI24233.1"/>
    <property type="molecule type" value="Genomic_DNA"/>
</dbReference>
<dbReference type="InterPro" id="IPR007484">
    <property type="entry name" value="Peptidase_M28"/>
</dbReference>
<proteinExistence type="predicted"/>
<sequence length="428" mass="48059">MKKRMLIPVLIVTIIFVTYISLRYIQQDTVTIQKTVETLSSDAFNGRLLGTEGNEKTIDYITKVFDNLDLAKYDDDYYHESRQTIYPPHQQEHFMEVTYTDGTSKVYAYGDDYLEYPIPHADVTAKITTDDKDPDLANKILVLDKASKSKSYGVEAQGVLLEYDSLFKLSSMLKLKAPKAAISPELFTQLTTQDVDQVTMKFKYEPTDIDAISVVGKIKGQDSTKAVVISAHFDHVGWAGNTIFRGTIDNASGTAILLELAKRLKDHSKDYTFKHDIIFAAFNGEDSFLFCSHDFVKDIEKQYDAFYNINIDCIGKTDGGDITINGTHDASPINTTLTQALLTNFEKNHVTLLDEFYGASDHIHFVNNGHAGITLGQKDLMGENGGTMIHTKDDNLDYVDYDEMRKVADTLFDFILTNDGTIYVPTPS</sequence>
<feature type="domain" description="Peptidase M28" evidence="1">
    <location>
        <begin position="214"/>
        <end position="414"/>
    </location>
</feature>
<keyword evidence="3" id="KW-1185">Reference proteome</keyword>
<organism evidence="2 3">
    <name type="scientific">Vallitalea pronyensis</name>
    <dbReference type="NCBI Taxonomy" id="1348613"/>
    <lineage>
        <taxon>Bacteria</taxon>
        <taxon>Bacillati</taxon>
        <taxon>Bacillota</taxon>
        <taxon>Clostridia</taxon>
        <taxon>Lachnospirales</taxon>
        <taxon>Vallitaleaceae</taxon>
        <taxon>Vallitalea</taxon>
    </lineage>
</organism>
<reference evidence="2" key="1">
    <citation type="submission" date="2020-07" db="EMBL/GenBank/DDBJ databases">
        <title>Vallitalea pronyensis genome.</title>
        <authorList>
            <person name="Postec A."/>
        </authorList>
    </citation>
    <scope>NUCLEOTIDE SEQUENCE</scope>
    <source>
        <strain evidence="2">FatNI3</strain>
    </source>
</reference>
<evidence type="ECO:0000313" key="2">
    <source>
        <dbReference type="EMBL" id="QUI24233.1"/>
    </source>
</evidence>